<protein>
    <recommendedName>
        <fullName evidence="7">Recombination protein RecR</fullName>
    </recommendedName>
</protein>
<dbReference type="GO" id="GO:0006281">
    <property type="term" value="P:DNA repair"/>
    <property type="evidence" value="ECO:0007669"/>
    <property type="project" value="UniProtKB-UniRule"/>
</dbReference>
<gene>
    <name evidence="7" type="primary">recR</name>
    <name evidence="9" type="ORF">UX10_C0001G0050</name>
</gene>
<evidence type="ECO:0000256" key="7">
    <source>
        <dbReference type="HAMAP-Rule" id="MF_00017"/>
    </source>
</evidence>
<dbReference type="InterPro" id="IPR000093">
    <property type="entry name" value="DNA_Rcmb_RecR"/>
</dbReference>
<dbReference type="GO" id="GO:0006310">
    <property type="term" value="P:DNA recombination"/>
    <property type="evidence" value="ECO:0007669"/>
    <property type="project" value="UniProtKB-UniRule"/>
</dbReference>
<evidence type="ECO:0000256" key="3">
    <source>
        <dbReference type="ARBA" id="ARBA00022771"/>
    </source>
</evidence>
<dbReference type="GO" id="GO:0003677">
    <property type="term" value="F:DNA binding"/>
    <property type="evidence" value="ECO:0007669"/>
    <property type="project" value="UniProtKB-UniRule"/>
</dbReference>
<accession>A0A0G1MIV2</accession>
<evidence type="ECO:0000256" key="5">
    <source>
        <dbReference type="ARBA" id="ARBA00023172"/>
    </source>
</evidence>
<reference evidence="9 10" key="1">
    <citation type="journal article" date="2015" name="Nature">
        <title>rRNA introns, odd ribosomes, and small enigmatic genomes across a large radiation of phyla.</title>
        <authorList>
            <person name="Brown C.T."/>
            <person name="Hug L.A."/>
            <person name="Thomas B.C."/>
            <person name="Sharon I."/>
            <person name="Castelle C.J."/>
            <person name="Singh A."/>
            <person name="Wilkins M.J."/>
            <person name="Williams K.H."/>
            <person name="Banfield J.F."/>
        </authorList>
    </citation>
    <scope>NUCLEOTIDE SEQUENCE [LARGE SCALE GENOMIC DNA]</scope>
</reference>
<dbReference type="PROSITE" id="PS01300">
    <property type="entry name" value="RECR"/>
    <property type="match status" value="1"/>
</dbReference>
<dbReference type="Pfam" id="PF13662">
    <property type="entry name" value="Toprim_4"/>
    <property type="match status" value="1"/>
</dbReference>
<dbReference type="SMART" id="SM00493">
    <property type="entry name" value="TOPRIM"/>
    <property type="match status" value="1"/>
</dbReference>
<keyword evidence="4 7" id="KW-0862">Zinc</keyword>
<dbReference type="Pfam" id="PF21176">
    <property type="entry name" value="RecR_HhH"/>
    <property type="match status" value="1"/>
</dbReference>
<dbReference type="SUPFAM" id="SSF111304">
    <property type="entry name" value="Recombination protein RecR"/>
    <property type="match status" value="1"/>
</dbReference>
<evidence type="ECO:0000256" key="1">
    <source>
        <dbReference type="ARBA" id="ARBA00022723"/>
    </source>
</evidence>
<evidence type="ECO:0000259" key="8">
    <source>
        <dbReference type="PROSITE" id="PS50880"/>
    </source>
</evidence>
<feature type="domain" description="Toprim" evidence="8">
    <location>
        <begin position="79"/>
        <end position="174"/>
    </location>
</feature>
<dbReference type="Gene3D" id="1.10.8.420">
    <property type="entry name" value="RecR Domain 1"/>
    <property type="match status" value="1"/>
</dbReference>
<dbReference type="GO" id="GO:0008270">
    <property type="term" value="F:zinc ion binding"/>
    <property type="evidence" value="ECO:0007669"/>
    <property type="project" value="UniProtKB-KW"/>
</dbReference>
<name>A0A0G1MIV2_9BACT</name>
<dbReference type="PANTHER" id="PTHR30446:SF0">
    <property type="entry name" value="RECOMBINATION PROTEIN RECR"/>
    <property type="match status" value="1"/>
</dbReference>
<dbReference type="EMBL" id="LCKX01000001">
    <property type="protein sequence ID" value="KKU08291.1"/>
    <property type="molecule type" value="Genomic_DNA"/>
</dbReference>
<keyword evidence="2 7" id="KW-0227">DNA damage</keyword>
<dbReference type="CDD" id="cd01025">
    <property type="entry name" value="TOPRIM_recR"/>
    <property type="match status" value="1"/>
</dbReference>
<dbReference type="InterPro" id="IPR023627">
    <property type="entry name" value="Rcmb_RecR"/>
</dbReference>
<feature type="zinc finger region" description="C4-type" evidence="7">
    <location>
        <begin position="56"/>
        <end position="71"/>
    </location>
</feature>
<keyword evidence="5 7" id="KW-0233">DNA recombination</keyword>
<dbReference type="AlphaFoldDB" id="A0A0G1MIV2"/>
<proteinExistence type="inferred from homology"/>
<organism evidence="9 10">
    <name type="scientific">Candidatus Magasanikbacteria bacterium GW2011_GWA2_45_39</name>
    <dbReference type="NCBI Taxonomy" id="1619041"/>
    <lineage>
        <taxon>Bacteria</taxon>
        <taxon>Candidatus Magasanikiibacteriota</taxon>
    </lineage>
</organism>
<keyword evidence="6 7" id="KW-0234">DNA repair</keyword>
<sequence>MTSQSIQQLIEAFQLLPGVGPKTAERYAFYLVRTGNDEITEILDALNKVRASIVQCAQCFNFAEISPCEICSSPKRDKTIVCVVSHSADVVALEKTGSFNGVYHILGGTLNAIEGVRPEHLKIKELTARARQGVAKELIIALNADMEGETTSLYLVKLLQPLGIRLTRLARGLPMGSDIQYADELTLANALNDRKNLGGE</sequence>
<keyword evidence="1 7" id="KW-0479">Metal-binding</keyword>
<dbReference type="NCBIfam" id="TIGR00615">
    <property type="entry name" value="recR"/>
    <property type="match status" value="1"/>
</dbReference>
<dbReference type="Pfam" id="PF02132">
    <property type="entry name" value="RecR_ZnF"/>
    <property type="match status" value="1"/>
</dbReference>
<evidence type="ECO:0000313" key="9">
    <source>
        <dbReference type="EMBL" id="KKU08291.1"/>
    </source>
</evidence>
<dbReference type="InterPro" id="IPR034137">
    <property type="entry name" value="TOPRIM_RecR"/>
</dbReference>
<keyword evidence="3 7" id="KW-0863">Zinc-finger</keyword>
<comment type="caution">
    <text evidence="9">The sequence shown here is derived from an EMBL/GenBank/DDBJ whole genome shotgun (WGS) entry which is preliminary data.</text>
</comment>
<dbReference type="InterPro" id="IPR006171">
    <property type="entry name" value="TOPRIM_dom"/>
</dbReference>
<dbReference type="Gene3D" id="3.40.1360.10">
    <property type="match status" value="1"/>
</dbReference>
<comment type="function">
    <text evidence="7">May play a role in DNA repair. It seems to be involved in an RecBC-independent recombinational process of DNA repair. It may act with RecF and RecO.</text>
</comment>
<dbReference type="PROSITE" id="PS50880">
    <property type="entry name" value="TOPRIM"/>
    <property type="match status" value="1"/>
</dbReference>
<evidence type="ECO:0000313" key="10">
    <source>
        <dbReference type="Proteomes" id="UP000033999"/>
    </source>
</evidence>
<evidence type="ECO:0000256" key="4">
    <source>
        <dbReference type="ARBA" id="ARBA00022833"/>
    </source>
</evidence>
<dbReference type="InterPro" id="IPR015967">
    <property type="entry name" value="Rcmb_RecR_Znf"/>
</dbReference>
<dbReference type="PANTHER" id="PTHR30446">
    <property type="entry name" value="RECOMBINATION PROTEIN RECR"/>
    <property type="match status" value="1"/>
</dbReference>
<evidence type="ECO:0000256" key="6">
    <source>
        <dbReference type="ARBA" id="ARBA00023204"/>
    </source>
</evidence>
<dbReference type="HAMAP" id="MF_00017">
    <property type="entry name" value="RecR"/>
    <property type="match status" value="1"/>
</dbReference>
<dbReference type="Pfam" id="PF21175">
    <property type="entry name" value="RecR_C"/>
    <property type="match status" value="1"/>
</dbReference>
<comment type="similarity">
    <text evidence="7">Belongs to the RecR family.</text>
</comment>
<evidence type="ECO:0000256" key="2">
    <source>
        <dbReference type="ARBA" id="ARBA00022763"/>
    </source>
</evidence>
<dbReference type="Proteomes" id="UP000033999">
    <property type="component" value="Unassembled WGS sequence"/>
</dbReference>